<feature type="compositionally biased region" description="Polar residues" evidence="1">
    <location>
        <begin position="83"/>
        <end position="93"/>
    </location>
</feature>
<sequence length="93" mass="10134">MDLQWCIVCDVHVTDDQLYCSEQCRLKDAPSIPPPPPPSSPPMSPKMITTADNTNNDDDIQLPPLSPTTTCIEGLLPSPPNTPVTTIQYLNTS</sequence>
<dbReference type="OrthoDB" id="2563506at2759"/>
<reference evidence="2" key="1">
    <citation type="journal article" date="2014" name="Genome Announc.">
        <title>De novo whole-genome sequence and genome annotation of Lichtheimia ramosa.</title>
        <authorList>
            <person name="Linde J."/>
            <person name="Schwartze V."/>
            <person name="Binder U."/>
            <person name="Lass-Florl C."/>
            <person name="Voigt K."/>
            <person name="Horn F."/>
        </authorList>
    </citation>
    <scope>NUCLEOTIDE SEQUENCE</scope>
    <source>
        <strain evidence="2">JMRC FSU:6197</strain>
    </source>
</reference>
<dbReference type="InterPro" id="IPR024368">
    <property type="entry name" value="Ecl1/2/3"/>
</dbReference>
<dbReference type="EMBL" id="LK023379">
    <property type="protein sequence ID" value="CDS13249.1"/>
    <property type="molecule type" value="Genomic_DNA"/>
</dbReference>
<feature type="compositionally biased region" description="Pro residues" evidence="1">
    <location>
        <begin position="31"/>
        <end position="44"/>
    </location>
</feature>
<gene>
    <name evidence="2" type="ORF">LRAMOSA05427</name>
</gene>
<proteinExistence type="predicted"/>
<protein>
    <submittedName>
        <fullName evidence="2">Uncharacterized protein</fullName>
    </submittedName>
</protein>
<feature type="region of interest" description="Disordered" evidence="1">
    <location>
        <begin position="74"/>
        <end position="93"/>
    </location>
</feature>
<feature type="region of interest" description="Disordered" evidence="1">
    <location>
        <begin position="27"/>
        <end position="63"/>
    </location>
</feature>
<accession>A0A077X185</accession>
<dbReference type="AlphaFoldDB" id="A0A077X185"/>
<evidence type="ECO:0000256" key="1">
    <source>
        <dbReference type="SAM" id="MobiDB-lite"/>
    </source>
</evidence>
<evidence type="ECO:0000313" key="2">
    <source>
        <dbReference type="EMBL" id="CDS13249.1"/>
    </source>
</evidence>
<name>A0A077X185_9FUNG</name>
<dbReference type="Pfam" id="PF12855">
    <property type="entry name" value="Ecl1"/>
    <property type="match status" value="1"/>
</dbReference>
<organism evidence="2">
    <name type="scientific">Lichtheimia ramosa</name>
    <dbReference type="NCBI Taxonomy" id="688394"/>
    <lineage>
        <taxon>Eukaryota</taxon>
        <taxon>Fungi</taxon>
        <taxon>Fungi incertae sedis</taxon>
        <taxon>Mucoromycota</taxon>
        <taxon>Mucoromycotina</taxon>
        <taxon>Mucoromycetes</taxon>
        <taxon>Mucorales</taxon>
        <taxon>Lichtheimiaceae</taxon>
        <taxon>Lichtheimia</taxon>
    </lineage>
</organism>